<comment type="pathway">
    <text evidence="2">Lipid metabolism.</text>
</comment>
<evidence type="ECO:0000256" key="2">
    <source>
        <dbReference type="ARBA" id="ARBA00005189"/>
    </source>
</evidence>
<evidence type="ECO:0000256" key="4">
    <source>
        <dbReference type="ARBA" id="ARBA00022679"/>
    </source>
</evidence>
<keyword evidence="3" id="KW-0489">Methyltransferase</keyword>
<evidence type="ECO:0000256" key="7">
    <source>
        <dbReference type="ARBA" id="ARBA00047841"/>
    </source>
</evidence>
<dbReference type="Gene3D" id="3.40.50.150">
    <property type="entry name" value="Vaccinia Virus protein VP39"/>
    <property type="match status" value="1"/>
</dbReference>
<comment type="pathway">
    <text evidence="1">Phospholipid metabolism; phosphatidylcholine biosynthesis.</text>
</comment>
<evidence type="ECO:0000256" key="3">
    <source>
        <dbReference type="ARBA" id="ARBA00022603"/>
    </source>
</evidence>
<comment type="caution">
    <text evidence="9">The sequence shown here is derived from an EMBL/GenBank/DDBJ whole genome shotgun (WGS) entry which is preliminary data.</text>
</comment>
<keyword evidence="8" id="KW-0812">Transmembrane</keyword>
<evidence type="ECO:0000256" key="6">
    <source>
        <dbReference type="ARBA" id="ARBA00047619"/>
    </source>
</evidence>
<feature type="transmembrane region" description="Helical" evidence="8">
    <location>
        <begin position="7"/>
        <end position="40"/>
    </location>
</feature>
<dbReference type="OrthoDB" id="61390at2759"/>
<dbReference type="PANTHER" id="PTHR44307:SF2">
    <property type="entry name" value="PHOSPHOETHANOLAMINE METHYLTRANSFERASE ISOFORM X1"/>
    <property type="match status" value="1"/>
</dbReference>
<keyword evidence="10" id="KW-1185">Reference proteome</keyword>
<dbReference type="AlphaFoldDB" id="A0A068REY2"/>
<dbReference type="VEuPathDB" id="FungiDB:LCOR_00499.1"/>
<gene>
    <name evidence="9" type="ORF">LCOR_00499.1</name>
</gene>
<dbReference type="SUPFAM" id="SSF53335">
    <property type="entry name" value="S-adenosyl-L-methionine-dependent methyltransferases"/>
    <property type="match status" value="1"/>
</dbReference>
<dbReference type="PANTHER" id="PTHR44307">
    <property type="entry name" value="PHOSPHOETHANOLAMINE METHYLTRANSFERASE"/>
    <property type="match status" value="1"/>
</dbReference>
<evidence type="ECO:0000313" key="10">
    <source>
        <dbReference type="Proteomes" id="UP000027586"/>
    </source>
</evidence>
<name>A0A068REY2_9FUNG</name>
<protein>
    <recommendedName>
        <fullName evidence="5">phosphoethanolamine N-methyltransferase</fullName>
        <ecNumber evidence="5">2.1.1.103</ecNumber>
    </recommendedName>
</protein>
<comment type="catalytic activity">
    <reaction evidence="6">
        <text>N,N-dimethylethanolamine phosphate + S-adenosyl-L-methionine = phosphocholine + S-adenosyl-L-homocysteine + H(+)</text>
        <dbReference type="Rhea" id="RHEA:25325"/>
        <dbReference type="ChEBI" id="CHEBI:15378"/>
        <dbReference type="ChEBI" id="CHEBI:57856"/>
        <dbReference type="ChEBI" id="CHEBI:58641"/>
        <dbReference type="ChEBI" id="CHEBI:59789"/>
        <dbReference type="ChEBI" id="CHEBI:295975"/>
        <dbReference type="EC" id="2.1.1.103"/>
    </reaction>
    <physiologicalReaction direction="left-to-right" evidence="6">
        <dbReference type="Rhea" id="RHEA:25326"/>
    </physiologicalReaction>
</comment>
<dbReference type="EMBL" id="CBTN010000002">
    <property type="protein sequence ID" value="CDH48728.1"/>
    <property type="molecule type" value="Genomic_DNA"/>
</dbReference>
<organism evidence="9 10">
    <name type="scientific">Lichtheimia corymbifera JMRC:FSU:9682</name>
    <dbReference type="NCBI Taxonomy" id="1263082"/>
    <lineage>
        <taxon>Eukaryota</taxon>
        <taxon>Fungi</taxon>
        <taxon>Fungi incertae sedis</taxon>
        <taxon>Mucoromycota</taxon>
        <taxon>Mucoromycotina</taxon>
        <taxon>Mucoromycetes</taxon>
        <taxon>Mucorales</taxon>
        <taxon>Lichtheimiaceae</taxon>
        <taxon>Lichtheimia</taxon>
    </lineage>
</organism>
<evidence type="ECO:0000313" key="9">
    <source>
        <dbReference type="EMBL" id="CDH48728.1"/>
    </source>
</evidence>
<dbReference type="STRING" id="1263082.A0A068REY2"/>
<sequence>MSLPLSLYILLLPLIVVTVDGTIRLLLLYIHAFGLAWILLDTPSTGDGDSLYKLRHVLFNLEIPPKTLWFNMGYWEGTTQTYSEACARLVEKVVTSMQLKRNTRILDVGYGCGDSCFLLADQFNCQVVGVTNESEQWKISCSRLMTQYPQLEDRIQLIEGSATDIHDLFKDQALFDHIISIDSAYHYATRWDFFSAALSRLVPGGSIGLYDLAATQLADSNAILKYACQHVLGIPPANLVTMDKYKERMVAMGYMDVHMEALDQDHIFGGLSRFIEWQYEQAARWDVLPPVGNRVFLRITMWLFGFMARKKWLQPVIVRARKA</sequence>
<dbReference type="Pfam" id="PF02353">
    <property type="entry name" value="CMAS"/>
    <property type="match status" value="1"/>
</dbReference>
<dbReference type="GO" id="GO:0032259">
    <property type="term" value="P:methylation"/>
    <property type="evidence" value="ECO:0007669"/>
    <property type="project" value="UniProtKB-KW"/>
</dbReference>
<keyword evidence="8" id="KW-1133">Transmembrane helix</keyword>
<evidence type="ECO:0000256" key="5">
    <source>
        <dbReference type="ARBA" id="ARBA00035674"/>
    </source>
</evidence>
<reference evidence="9" key="1">
    <citation type="submission" date="2013-08" db="EMBL/GenBank/DDBJ databases">
        <title>Gene expansion shapes genome architecture in the human pathogen Lichtheimia corymbifera: an evolutionary genomics analysis in the ancient terrestrial Mucorales (Mucoromycotina).</title>
        <authorList>
            <person name="Schwartze V.U."/>
            <person name="Winter S."/>
            <person name="Shelest E."/>
            <person name="Marcet-Houben M."/>
            <person name="Horn F."/>
            <person name="Wehner S."/>
            <person name="Hoffmann K."/>
            <person name="Riege K."/>
            <person name="Sammeth M."/>
            <person name="Nowrousian M."/>
            <person name="Valiante V."/>
            <person name="Linde J."/>
            <person name="Jacobsen I.D."/>
            <person name="Marz M."/>
            <person name="Brakhage A.A."/>
            <person name="Gabaldon T."/>
            <person name="Bocker S."/>
            <person name="Voigt K."/>
        </authorList>
    </citation>
    <scope>NUCLEOTIDE SEQUENCE [LARGE SCALE GENOMIC DNA]</scope>
    <source>
        <strain evidence="9">FSU 9682</strain>
    </source>
</reference>
<keyword evidence="8" id="KW-0472">Membrane</keyword>
<dbReference type="InterPro" id="IPR029063">
    <property type="entry name" value="SAM-dependent_MTases_sf"/>
</dbReference>
<dbReference type="EC" id="2.1.1.103" evidence="5"/>
<dbReference type="GO" id="GO:0000234">
    <property type="term" value="F:phosphoethanolamine N-methyltransferase activity"/>
    <property type="evidence" value="ECO:0007669"/>
    <property type="project" value="UniProtKB-EC"/>
</dbReference>
<evidence type="ECO:0000256" key="1">
    <source>
        <dbReference type="ARBA" id="ARBA00004969"/>
    </source>
</evidence>
<dbReference type="Proteomes" id="UP000027586">
    <property type="component" value="Unassembled WGS sequence"/>
</dbReference>
<comment type="catalytic activity">
    <reaction evidence="7">
        <text>N-methylethanolamine phosphate + S-adenosyl-L-methionine = N,N-dimethylethanolamine phosphate + S-adenosyl-L-homocysteine + H(+)</text>
        <dbReference type="Rhea" id="RHEA:25321"/>
        <dbReference type="ChEBI" id="CHEBI:15378"/>
        <dbReference type="ChEBI" id="CHEBI:57781"/>
        <dbReference type="ChEBI" id="CHEBI:57856"/>
        <dbReference type="ChEBI" id="CHEBI:58641"/>
        <dbReference type="ChEBI" id="CHEBI:59789"/>
        <dbReference type="EC" id="2.1.1.103"/>
    </reaction>
    <physiologicalReaction direction="left-to-right" evidence="7">
        <dbReference type="Rhea" id="RHEA:25322"/>
    </physiologicalReaction>
</comment>
<dbReference type="CDD" id="cd02440">
    <property type="entry name" value="AdoMet_MTases"/>
    <property type="match status" value="1"/>
</dbReference>
<accession>A0A068REY2</accession>
<keyword evidence="4" id="KW-0808">Transferase</keyword>
<evidence type="ECO:0000256" key="8">
    <source>
        <dbReference type="SAM" id="Phobius"/>
    </source>
</evidence>
<proteinExistence type="predicted"/>